<dbReference type="GO" id="GO:0034398">
    <property type="term" value="P:telomere tethering at nuclear periphery"/>
    <property type="evidence" value="ECO:0007669"/>
    <property type="project" value="TreeGrafter"/>
</dbReference>
<evidence type="ECO:0000256" key="7">
    <source>
        <dbReference type="ARBA" id="ARBA00023132"/>
    </source>
</evidence>
<dbReference type="GO" id="GO:0008139">
    <property type="term" value="F:nuclear localization sequence binding"/>
    <property type="evidence" value="ECO:0007669"/>
    <property type="project" value="TreeGrafter"/>
</dbReference>
<keyword evidence="6" id="KW-0811">Translocation</keyword>
<keyword evidence="7" id="KW-0906">Nuclear pore complex</keyword>
<evidence type="ECO:0000256" key="8">
    <source>
        <dbReference type="ARBA" id="ARBA00023242"/>
    </source>
</evidence>
<dbReference type="InterPro" id="IPR007230">
    <property type="entry name" value="Nup98_auto-Pept-S59_dom"/>
</dbReference>
<name>A0AA88RWR8_9ASTE</name>
<dbReference type="GO" id="GO:0017056">
    <property type="term" value="F:structural constituent of nuclear pore"/>
    <property type="evidence" value="ECO:0007669"/>
    <property type="project" value="InterPro"/>
</dbReference>
<dbReference type="GO" id="GO:0003723">
    <property type="term" value="F:RNA binding"/>
    <property type="evidence" value="ECO:0007669"/>
    <property type="project" value="TreeGrafter"/>
</dbReference>
<dbReference type="GO" id="GO:0044614">
    <property type="term" value="C:nuclear pore cytoplasmic filaments"/>
    <property type="evidence" value="ECO:0007669"/>
    <property type="project" value="TreeGrafter"/>
</dbReference>
<evidence type="ECO:0000256" key="3">
    <source>
        <dbReference type="ARBA" id="ARBA00022448"/>
    </source>
</evidence>
<feature type="region of interest" description="Disordered" evidence="10">
    <location>
        <begin position="1"/>
        <end position="26"/>
    </location>
</feature>
<dbReference type="GO" id="GO:0006606">
    <property type="term" value="P:protein import into nucleus"/>
    <property type="evidence" value="ECO:0007669"/>
    <property type="project" value="TreeGrafter"/>
</dbReference>
<protein>
    <recommendedName>
        <fullName evidence="11">Peptidase S59 domain-containing protein</fullName>
    </recommendedName>
</protein>
<comment type="similarity">
    <text evidence="2">Belongs to the nucleoporin GLFG family.</text>
</comment>
<comment type="subunit">
    <text evidence="9">Part of the nuclear pore complex (NPC). The NPC has an eight-fold symmetrical structure comprising a central transport channel and two rings, the cytoplasmic and nuclear rings, to which eight filaments are attached. The cytoplasmic filaments have loose ends, while the nuclear filaments are joined in a distal ring, forming a nuclear basket. NPCs are highly dynamic in configuration and composition, and can be devided in 3 subcomplexes, the NUP62 subcomplex, the NUP107-160 subcomplex and the NUP93 subcomplex, containing approximately 30 different nucleoporin proteins.</text>
</comment>
<evidence type="ECO:0000256" key="6">
    <source>
        <dbReference type="ARBA" id="ARBA00023010"/>
    </source>
</evidence>
<dbReference type="Proteomes" id="UP001187471">
    <property type="component" value="Unassembled WGS sequence"/>
</dbReference>
<feature type="region of interest" description="Disordered" evidence="10">
    <location>
        <begin position="659"/>
        <end position="688"/>
    </location>
</feature>
<feature type="compositionally biased region" description="Polar residues" evidence="10">
    <location>
        <begin position="470"/>
        <end position="480"/>
    </location>
</feature>
<comment type="subcellular location">
    <subcellularLocation>
        <location evidence="1">Nucleus</location>
        <location evidence="1">Nuclear pore complex</location>
    </subcellularLocation>
</comment>
<dbReference type="PROSITE" id="PS51434">
    <property type="entry name" value="NUP_C"/>
    <property type="match status" value="1"/>
</dbReference>
<dbReference type="Pfam" id="PF04096">
    <property type="entry name" value="Nucleoporin2"/>
    <property type="match status" value="1"/>
</dbReference>
<dbReference type="GO" id="GO:0048573">
    <property type="term" value="P:photoperiodism, flowering"/>
    <property type="evidence" value="ECO:0007669"/>
    <property type="project" value="UniProtKB-ARBA"/>
</dbReference>
<evidence type="ECO:0000313" key="13">
    <source>
        <dbReference type="Proteomes" id="UP001187471"/>
    </source>
</evidence>
<organism evidence="12 13">
    <name type="scientific">Escallonia rubra</name>
    <dbReference type="NCBI Taxonomy" id="112253"/>
    <lineage>
        <taxon>Eukaryota</taxon>
        <taxon>Viridiplantae</taxon>
        <taxon>Streptophyta</taxon>
        <taxon>Embryophyta</taxon>
        <taxon>Tracheophyta</taxon>
        <taxon>Spermatophyta</taxon>
        <taxon>Magnoliopsida</taxon>
        <taxon>eudicotyledons</taxon>
        <taxon>Gunneridae</taxon>
        <taxon>Pentapetalae</taxon>
        <taxon>asterids</taxon>
        <taxon>campanulids</taxon>
        <taxon>Escalloniales</taxon>
        <taxon>Escalloniaceae</taxon>
        <taxon>Escallonia</taxon>
    </lineage>
</organism>
<dbReference type="PANTHER" id="PTHR23198:SF6">
    <property type="entry name" value="NUCLEAR PORE COMPLEX PROTEIN NUP98-NUP96"/>
    <property type="match status" value="1"/>
</dbReference>
<dbReference type="EMBL" id="JAVXUO010000382">
    <property type="protein sequence ID" value="KAK2992802.1"/>
    <property type="molecule type" value="Genomic_DNA"/>
</dbReference>
<dbReference type="AlphaFoldDB" id="A0AA88RWR8"/>
<accession>A0AA88RWR8</accession>
<keyword evidence="5" id="KW-0653">Protein transport</keyword>
<evidence type="ECO:0000256" key="4">
    <source>
        <dbReference type="ARBA" id="ARBA00022816"/>
    </source>
</evidence>
<dbReference type="Gene3D" id="1.10.10.2360">
    <property type="match status" value="1"/>
</dbReference>
<dbReference type="SUPFAM" id="SSF82215">
    <property type="entry name" value="C-terminal autoproteolytic domain of nucleoporin nup98"/>
    <property type="match status" value="1"/>
</dbReference>
<dbReference type="InterPro" id="IPR036903">
    <property type="entry name" value="Nup98_auto-Pept-S59_dom_sf"/>
</dbReference>
<evidence type="ECO:0000313" key="12">
    <source>
        <dbReference type="EMBL" id="KAK2992802.1"/>
    </source>
</evidence>
<feature type="domain" description="Peptidase S59" evidence="11">
    <location>
        <begin position="707"/>
        <end position="849"/>
    </location>
</feature>
<keyword evidence="8" id="KW-0539">Nucleus</keyword>
<keyword evidence="3" id="KW-0813">Transport</keyword>
<feature type="compositionally biased region" description="Basic and acidic residues" evidence="10">
    <location>
        <begin position="677"/>
        <end position="688"/>
    </location>
</feature>
<dbReference type="PANTHER" id="PTHR23198">
    <property type="entry name" value="NUCLEOPORIN"/>
    <property type="match status" value="1"/>
</dbReference>
<dbReference type="GO" id="GO:0006405">
    <property type="term" value="P:RNA export from nucleus"/>
    <property type="evidence" value="ECO:0007669"/>
    <property type="project" value="TreeGrafter"/>
</dbReference>
<feature type="region of interest" description="Disordered" evidence="10">
    <location>
        <begin position="470"/>
        <end position="489"/>
    </location>
</feature>
<dbReference type="InterPro" id="IPR037665">
    <property type="entry name" value="Nucleoporin_S59-like"/>
</dbReference>
<dbReference type="GO" id="GO:0000973">
    <property type="term" value="P:post-transcriptional tethering of RNA polymerase II gene DNA at nuclear periphery"/>
    <property type="evidence" value="ECO:0007669"/>
    <property type="project" value="TreeGrafter"/>
</dbReference>
<reference evidence="12" key="1">
    <citation type="submission" date="2022-12" db="EMBL/GenBank/DDBJ databases">
        <title>Draft genome assemblies for two species of Escallonia (Escalloniales).</title>
        <authorList>
            <person name="Chanderbali A."/>
            <person name="Dervinis C."/>
            <person name="Anghel I."/>
            <person name="Soltis D."/>
            <person name="Soltis P."/>
            <person name="Zapata F."/>
        </authorList>
    </citation>
    <scope>NUCLEOTIDE SEQUENCE</scope>
    <source>
        <strain evidence="12">UCBG92.1500</strain>
        <tissue evidence="12">Leaf</tissue>
    </source>
</reference>
<dbReference type="GO" id="GO:0051028">
    <property type="term" value="P:mRNA transport"/>
    <property type="evidence" value="ECO:0007669"/>
    <property type="project" value="UniProtKB-KW"/>
</dbReference>
<keyword evidence="13" id="KW-1185">Reference proteome</keyword>
<proteinExistence type="inferred from homology"/>
<dbReference type="FunFam" id="3.30.1610.10:FF:000002">
    <property type="entry name" value="nuclear pore complex protein NUP98A"/>
    <property type="match status" value="1"/>
</dbReference>
<evidence type="ECO:0000256" key="5">
    <source>
        <dbReference type="ARBA" id="ARBA00022927"/>
    </source>
</evidence>
<gene>
    <name evidence="12" type="ORF">RJ640_009099</name>
</gene>
<evidence type="ECO:0000256" key="1">
    <source>
        <dbReference type="ARBA" id="ARBA00004567"/>
    </source>
</evidence>
<evidence type="ECO:0000256" key="9">
    <source>
        <dbReference type="ARBA" id="ARBA00065263"/>
    </source>
</evidence>
<evidence type="ECO:0000256" key="2">
    <source>
        <dbReference type="ARBA" id="ARBA00008926"/>
    </source>
</evidence>
<evidence type="ECO:0000256" key="10">
    <source>
        <dbReference type="SAM" id="MobiDB-lite"/>
    </source>
</evidence>
<comment type="caution">
    <text evidence="12">The sequence shown here is derived from an EMBL/GenBank/DDBJ whole genome shotgun (WGS) entry which is preliminary data.</text>
</comment>
<dbReference type="Gene3D" id="3.30.1610.10">
    <property type="entry name" value="Peptidase S59, nucleoporin"/>
    <property type="match status" value="1"/>
</dbReference>
<keyword evidence="4" id="KW-0509">mRNA transport</keyword>
<sequence>MWGSATGLSTFGQKPPGQSNSFGSVSQQTQSTFESKVSDLSTMLASSSRSAFGGLSVHPFGATSAISTLTSGFSSTPTFDSTGLVFGVSSAPAFGFGTRKEVFSGQQTQSTFGTSASTVSAASSQSAFGSLGAQPFSATSTTSFAATSTAATFGGTGMLSAPAFGFGTRKEVFSGQSILSAPSSQSAFGTPNSQTFGLTSTLSLRSSSTPTVGSTGSTFEAFSSPAFTFGSAFGPSSTPANRYSFGQSISAVGSSSLSRTDATTFEDRNPISGADATGYCGGSRELSYSPTAVGGDKRLKLLSISAMPMPESKSHEELRFKDYTASTLVTARASPIGFNSTRNVYNLPSTGPGANSVLSGPSQPYTINQAGFHQPVVFQSPSPSNIFRAQKPNSGPASTLATAGASAIGFNSTPNMSNMTSTGPAGSSLVSGPTQPYQPVAIQSPSPAYSFMTQTPNSVASSVGFNTTPSMSNSASTGPGTLSGGNSGFEGFSTIGGQSTSGQLDVASMTFVSTAAVQPVSVESLFRTAIPQMSVDSKPSVQYGISSLPVSEKKPAPARFSSLLTVRNLSQRRIRLPVQKYDPKIDGPKVPFFSDVQETPSMPGADAAIIPREDLRAFVIGPMKHCSPRASSEKECVLNNTSPEVYGDGICAKNSTNKGGATAELNPKPNLAQESSTQERDSGMTVSEHRAAEAATVDELMPKLRRLSGYYVEPQIQELAAKEIAEPGFCSHVKDFMVGRHGYGNIKFLGETDVRKLDLESNVQFNHREVIVYMDEGKKPPVGQGLNKPAVITLLNVKCTDKKTGQKYIDGPKVDKYREMLIKKAVDQGAEFVSYDPAAGEWKFRVEHFSRYEFTDDNE</sequence>
<evidence type="ECO:0000259" key="11">
    <source>
        <dbReference type="PROSITE" id="PS51434"/>
    </source>
</evidence>